<evidence type="ECO:0000259" key="1">
    <source>
        <dbReference type="Pfam" id="PF12237"/>
    </source>
</evidence>
<dbReference type="PANTHER" id="PTHR21727:SF0">
    <property type="entry name" value="MRNA (2'-O-METHYLADENOSINE-N(6)-)-METHYLTRANSFERASE"/>
    <property type="match status" value="1"/>
</dbReference>
<keyword evidence="3" id="KW-1185">Reference proteome</keyword>
<dbReference type="GO" id="GO:0016422">
    <property type="term" value="F:mRNA (2'-O-methyladenosine-N6-)-methyltransferase activity"/>
    <property type="evidence" value="ECO:0007669"/>
    <property type="project" value="InterPro"/>
</dbReference>
<accession>A0AAE0G7W4</accession>
<dbReference type="EMBL" id="LGRX02008579">
    <property type="protein sequence ID" value="KAK3273250.1"/>
    <property type="molecule type" value="Genomic_DNA"/>
</dbReference>
<sequence>MNALLEYGISLKGLRDHLRDLAKPQLRIMTQLEDAERERTDVELQGTTKPTAYLRKIDAMKPGWEKDPGEDPMPEGKYGSWTPASEKPEKINFTKFLTLFHHYPDLMHLTTADGQRAIPMATLGKTKPNTITSETWAKVRGGMQALYPYICEAVPPDHTNPGDFWESTGNKKLKQRYRRTDKVGHLDRHTRNTTELKQVKDWPGEIWERHRAGQPLHKILEDLSHYPLARNPTNFEATEIQWTEEERRQIGLPEQGDEERLEAGPGRIRRNKLHEERTKERWAEYEDPMEVDIDLACANRRRVLPKAILAVRTFQIEPGNRETIVKQYRTIWNTNEETWSTAETIIQYMRNAGKGEQESEQELKALMEMNEEVQQDLWEPRKGKRERLAGRPRNTHQHWPKVTNLQINTDTINPDEDIVIPTYQDETGGRHCQVRIQHNQAYNYDANGKLVGTITKAKTIELYNRYVQTVGGENEELTIKQTNARLGYRRKHGRHVGTFEDELAALLIRYSSKEEKRHRKANLQNHWTLPKEIMEAIQKAFSIHTEVFASPLNVHKNTTRYFSQYPEDVVFGAEGSAWNTHWGLLGAYQFNPEYTAEEMKKAMGHAIAATDQELPVFGVGILPAYAKTPYRAQLLKHWRCRVHQVLEVSQGLFTFLPPDHWMGEGLQTPTQCNWNTRIIVVANPKGWAKYCPDVEKAYSLLKQALLKCPQSKVKHVRQYPTFRPRSEHDKEWHANQEREQIRTTNDSVTCNIDLRPWQEYELPALKTGEYTEEDIDAVIEN</sequence>
<reference evidence="2 3" key="1">
    <citation type="journal article" date="2015" name="Genome Biol. Evol.">
        <title>Comparative Genomics of a Bacterivorous Green Alga Reveals Evolutionary Causalities and Consequences of Phago-Mixotrophic Mode of Nutrition.</title>
        <authorList>
            <person name="Burns J.A."/>
            <person name="Paasch A."/>
            <person name="Narechania A."/>
            <person name="Kim E."/>
        </authorList>
    </citation>
    <scope>NUCLEOTIDE SEQUENCE [LARGE SCALE GENOMIC DNA]</scope>
    <source>
        <strain evidence="2 3">PLY_AMNH</strain>
    </source>
</reference>
<dbReference type="Proteomes" id="UP001190700">
    <property type="component" value="Unassembled WGS sequence"/>
</dbReference>
<comment type="caution">
    <text evidence="2">The sequence shown here is derived from an EMBL/GenBank/DDBJ whole genome shotgun (WGS) entry which is preliminary data.</text>
</comment>
<dbReference type="GO" id="GO:0099122">
    <property type="term" value="F:RNA polymerase II C-terminal domain binding"/>
    <property type="evidence" value="ECO:0007669"/>
    <property type="project" value="InterPro"/>
</dbReference>
<feature type="domain" description="PCIF1 WW" evidence="1">
    <location>
        <begin position="494"/>
        <end position="634"/>
    </location>
</feature>
<organism evidence="2 3">
    <name type="scientific">Cymbomonas tetramitiformis</name>
    <dbReference type="NCBI Taxonomy" id="36881"/>
    <lineage>
        <taxon>Eukaryota</taxon>
        <taxon>Viridiplantae</taxon>
        <taxon>Chlorophyta</taxon>
        <taxon>Pyramimonadophyceae</taxon>
        <taxon>Pyramimonadales</taxon>
        <taxon>Pyramimonadaceae</taxon>
        <taxon>Cymbomonas</taxon>
    </lineage>
</organism>
<protein>
    <recommendedName>
        <fullName evidence="1">PCIF1 WW domain-containing protein</fullName>
    </recommendedName>
</protein>
<dbReference type="InterPro" id="IPR039881">
    <property type="entry name" value="PCIF1-like"/>
</dbReference>
<evidence type="ECO:0000313" key="2">
    <source>
        <dbReference type="EMBL" id="KAK3273250.1"/>
    </source>
</evidence>
<dbReference type="Pfam" id="PF12237">
    <property type="entry name" value="PCIF1_WW"/>
    <property type="match status" value="1"/>
</dbReference>
<name>A0AAE0G7W4_9CHLO</name>
<evidence type="ECO:0000313" key="3">
    <source>
        <dbReference type="Proteomes" id="UP001190700"/>
    </source>
</evidence>
<dbReference type="InterPro" id="IPR022035">
    <property type="entry name" value="PCIF1_WW"/>
</dbReference>
<dbReference type="AlphaFoldDB" id="A0AAE0G7W4"/>
<gene>
    <name evidence="2" type="ORF">CYMTET_18496</name>
</gene>
<proteinExistence type="predicted"/>
<dbReference type="PANTHER" id="PTHR21727">
    <property type="entry name" value="PHOSPHORYLATED CTD INTERACTING FACTOR 1"/>
    <property type="match status" value="1"/>
</dbReference>